<keyword evidence="4" id="KW-0597">Phosphoprotein</keyword>
<reference evidence="15 16" key="1">
    <citation type="submission" date="2020-07" db="EMBL/GenBank/DDBJ databases">
        <title>Genomic Encyclopedia of Type Strains, Phase IV (KMG-V): Genome sequencing to study the core and pangenomes of soil and plant-associated prokaryotes.</title>
        <authorList>
            <person name="Whitman W."/>
        </authorList>
    </citation>
    <scope>NUCLEOTIDE SEQUENCE [LARGE SCALE GENOMIC DNA]</scope>
    <source>
        <strain evidence="15 16">M8UP22</strain>
    </source>
</reference>
<dbReference type="Pfam" id="PF13493">
    <property type="entry name" value="DUF4118"/>
    <property type="match status" value="1"/>
</dbReference>
<keyword evidence="7" id="KW-0547">Nucleotide-binding</keyword>
<gene>
    <name evidence="15" type="ORF">HDF08_004360</name>
</gene>
<feature type="transmembrane region" description="Helical" evidence="13">
    <location>
        <begin position="34"/>
        <end position="52"/>
    </location>
</feature>
<dbReference type="PRINTS" id="PR00344">
    <property type="entry name" value="BCTRLSENSOR"/>
</dbReference>
<evidence type="ECO:0000256" key="11">
    <source>
        <dbReference type="ARBA" id="ARBA00023012"/>
    </source>
</evidence>
<dbReference type="InterPro" id="IPR003661">
    <property type="entry name" value="HisK_dim/P_dom"/>
</dbReference>
<dbReference type="SUPFAM" id="SSF55874">
    <property type="entry name" value="ATPase domain of HSP90 chaperone/DNA topoisomerase II/histidine kinase"/>
    <property type="match status" value="1"/>
</dbReference>
<accession>A0A852VKF9</accession>
<dbReference type="PROSITE" id="PS50109">
    <property type="entry name" value="HIS_KIN"/>
    <property type="match status" value="1"/>
</dbReference>
<protein>
    <recommendedName>
        <fullName evidence="3">histidine kinase</fullName>
        <ecNumber evidence="3">2.7.13.3</ecNumber>
    </recommendedName>
</protein>
<dbReference type="PANTHER" id="PTHR45569:SF1">
    <property type="entry name" value="SENSOR PROTEIN KDPD"/>
    <property type="match status" value="1"/>
</dbReference>
<dbReference type="InterPro" id="IPR005467">
    <property type="entry name" value="His_kinase_dom"/>
</dbReference>
<dbReference type="SMART" id="SM00388">
    <property type="entry name" value="HisKA"/>
    <property type="match status" value="1"/>
</dbReference>
<evidence type="ECO:0000256" key="12">
    <source>
        <dbReference type="ARBA" id="ARBA00023136"/>
    </source>
</evidence>
<dbReference type="Gene3D" id="3.30.565.10">
    <property type="entry name" value="Histidine kinase-like ATPase, C-terminal domain"/>
    <property type="match status" value="1"/>
</dbReference>
<name>A0A852VKF9_9BACT</name>
<dbReference type="InterPro" id="IPR052023">
    <property type="entry name" value="Histidine_kinase_KdpD"/>
</dbReference>
<evidence type="ECO:0000256" key="6">
    <source>
        <dbReference type="ARBA" id="ARBA00022692"/>
    </source>
</evidence>
<comment type="subcellular location">
    <subcellularLocation>
        <location evidence="2">Membrane</location>
        <topology evidence="2">Multi-pass membrane protein</topology>
    </subcellularLocation>
</comment>
<evidence type="ECO:0000313" key="16">
    <source>
        <dbReference type="Proteomes" id="UP000564385"/>
    </source>
</evidence>
<evidence type="ECO:0000256" key="1">
    <source>
        <dbReference type="ARBA" id="ARBA00000085"/>
    </source>
</evidence>
<dbReference type="Gene3D" id="1.10.287.130">
    <property type="match status" value="1"/>
</dbReference>
<dbReference type="GO" id="GO:0005886">
    <property type="term" value="C:plasma membrane"/>
    <property type="evidence" value="ECO:0007669"/>
    <property type="project" value="TreeGrafter"/>
</dbReference>
<dbReference type="EC" id="2.7.13.3" evidence="3"/>
<dbReference type="InterPro" id="IPR036890">
    <property type="entry name" value="HATPase_C_sf"/>
</dbReference>
<dbReference type="Pfam" id="PF00512">
    <property type="entry name" value="HisKA"/>
    <property type="match status" value="1"/>
</dbReference>
<feature type="domain" description="Histidine kinase" evidence="14">
    <location>
        <begin position="263"/>
        <end position="477"/>
    </location>
</feature>
<keyword evidence="5 15" id="KW-0808">Transferase</keyword>
<dbReference type="GO" id="GO:0005524">
    <property type="term" value="F:ATP binding"/>
    <property type="evidence" value="ECO:0007669"/>
    <property type="project" value="UniProtKB-KW"/>
</dbReference>
<sequence length="481" mass="53340">MIAKSIQGVLCRIAGGCAAGMLLTLLSYRLHFNLSAATSIHLFLVVVIALRWGLFEASVVSILSVACLDYFFTQPLFQFYITDSHDWIALLVFEATALVVSSLSDRVSHHARELERRQAQQQKLYELSQHILLLNREAAVDQQLVDLMRSSLRVKGVALWNAYEMHQWKSGDCDFSDDEVRSAYFLETNDDDLITGVSRRVLRLGTRPIGSLFLCGHSLDSASINAASSLAAVAIERARSFSTEANAEAAKQSEQLRSAILDGLAHAFKSPLTTIRASSSGLLAMNTLSGAEERLVSLIDRHAGHLSDLANHLLLTAKLDSGDLKVKREQVDVAQLIRNTIAESSQELDGHSIDFQSSAFCNAVYADRKLLQMALFQVLDNAAKYSRPKSQVIIALREEEAELIISIRNEGSFIPDYEREKVFQRFYRCSESVKSISGTGIGLSVVRRIAEAHRGRTWVESDYINGTTFAIALPRMAKEKV</sequence>
<proteinExistence type="predicted"/>
<dbReference type="Pfam" id="PF02518">
    <property type="entry name" value="HATPase_c"/>
    <property type="match status" value="1"/>
</dbReference>
<evidence type="ECO:0000256" key="3">
    <source>
        <dbReference type="ARBA" id="ARBA00012438"/>
    </source>
</evidence>
<evidence type="ECO:0000256" key="5">
    <source>
        <dbReference type="ARBA" id="ARBA00022679"/>
    </source>
</evidence>
<keyword evidence="8 15" id="KW-0418">Kinase</keyword>
<dbReference type="CDD" id="cd00082">
    <property type="entry name" value="HisKA"/>
    <property type="match status" value="1"/>
</dbReference>
<dbReference type="PANTHER" id="PTHR45569">
    <property type="entry name" value="SENSOR PROTEIN KDPD"/>
    <property type="match status" value="1"/>
</dbReference>
<keyword evidence="12 13" id="KW-0472">Membrane</keyword>
<comment type="catalytic activity">
    <reaction evidence="1">
        <text>ATP + protein L-histidine = ADP + protein N-phospho-L-histidine.</text>
        <dbReference type="EC" id="2.7.13.3"/>
    </reaction>
</comment>
<evidence type="ECO:0000256" key="10">
    <source>
        <dbReference type="ARBA" id="ARBA00022989"/>
    </source>
</evidence>
<organism evidence="15 16">
    <name type="scientific">Tunturiibacter lichenicola</name>
    <dbReference type="NCBI Taxonomy" id="2051959"/>
    <lineage>
        <taxon>Bacteria</taxon>
        <taxon>Pseudomonadati</taxon>
        <taxon>Acidobacteriota</taxon>
        <taxon>Terriglobia</taxon>
        <taxon>Terriglobales</taxon>
        <taxon>Acidobacteriaceae</taxon>
        <taxon>Tunturiibacter</taxon>
    </lineage>
</organism>
<dbReference type="InterPro" id="IPR003594">
    <property type="entry name" value="HATPase_dom"/>
</dbReference>
<dbReference type="SUPFAM" id="SSF47384">
    <property type="entry name" value="Homodimeric domain of signal transducing histidine kinase"/>
    <property type="match status" value="1"/>
</dbReference>
<dbReference type="GO" id="GO:0000155">
    <property type="term" value="F:phosphorelay sensor kinase activity"/>
    <property type="evidence" value="ECO:0007669"/>
    <property type="project" value="InterPro"/>
</dbReference>
<dbReference type="InterPro" id="IPR038318">
    <property type="entry name" value="KdpD_sf"/>
</dbReference>
<dbReference type="InterPro" id="IPR025201">
    <property type="entry name" value="KdpD_TM"/>
</dbReference>
<keyword evidence="6 13" id="KW-0812">Transmembrane</keyword>
<feature type="transmembrane region" description="Helical" evidence="13">
    <location>
        <begin position="9"/>
        <end position="28"/>
    </location>
</feature>
<evidence type="ECO:0000256" key="8">
    <source>
        <dbReference type="ARBA" id="ARBA00022777"/>
    </source>
</evidence>
<evidence type="ECO:0000256" key="4">
    <source>
        <dbReference type="ARBA" id="ARBA00022553"/>
    </source>
</evidence>
<evidence type="ECO:0000256" key="2">
    <source>
        <dbReference type="ARBA" id="ARBA00004141"/>
    </source>
</evidence>
<dbReference type="AlphaFoldDB" id="A0A852VKF9"/>
<keyword evidence="10 13" id="KW-1133">Transmembrane helix</keyword>
<dbReference type="Proteomes" id="UP000564385">
    <property type="component" value="Unassembled WGS sequence"/>
</dbReference>
<feature type="transmembrane region" description="Helical" evidence="13">
    <location>
        <begin position="59"/>
        <end position="81"/>
    </location>
</feature>
<dbReference type="InterPro" id="IPR036097">
    <property type="entry name" value="HisK_dim/P_sf"/>
</dbReference>
<evidence type="ECO:0000313" key="15">
    <source>
        <dbReference type="EMBL" id="NYF92237.1"/>
    </source>
</evidence>
<keyword evidence="11" id="KW-0902">Two-component regulatory system</keyword>
<dbReference type="InterPro" id="IPR004358">
    <property type="entry name" value="Sig_transdc_His_kin-like_C"/>
</dbReference>
<comment type="caution">
    <text evidence="15">The sequence shown here is derived from an EMBL/GenBank/DDBJ whole genome shotgun (WGS) entry which is preliminary data.</text>
</comment>
<keyword evidence="9" id="KW-0067">ATP-binding</keyword>
<dbReference type="EMBL" id="JACCCU010000004">
    <property type="protein sequence ID" value="NYF92237.1"/>
    <property type="molecule type" value="Genomic_DNA"/>
</dbReference>
<dbReference type="FunFam" id="3.30.565.10:FF:000006">
    <property type="entry name" value="Sensor histidine kinase WalK"/>
    <property type="match status" value="1"/>
</dbReference>
<dbReference type="Gene3D" id="1.20.120.620">
    <property type="entry name" value="Backbone structure of the membrane domain of e. Coli histidine kinase receptor kdpd"/>
    <property type="match status" value="1"/>
</dbReference>
<evidence type="ECO:0000256" key="7">
    <source>
        <dbReference type="ARBA" id="ARBA00022741"/>
    </source>
</evidence>
<evidence type="ECO:0000256" key="13">
    <source>
        <dbReference type="SAM" id="Phobius"/>
    </source>
</evidence>
<dbReference type="SMART" id="SM00387">
    <property type="entry name" value="HATPase_c"/>
    <property type="match status" value="1"/>
</dbReference>
<evidence type="ECO:0000256" key="9">
    <source>
        <dbReference type="ARBA" id="ARBA00022840"/>
    </source>
</evidence>
<evidence type="ECO:0000259" key="14">
    <source>
        <dbReference type="PROSITE" id="PS50109"/>
    </source>
</evidence>